<dbReference type="Proteomes" id="UP001256673">
    <property type="component" value="Unassembled WGS sequence"/>
</dbReference>
<evidence type="ECO:0000313" key="4">
    <source>
        <dbReference type="Proteomes" id="UP001256673"/>
    </source>
</evidence>
<reference evidence="3 4" key="1">
    <citation type="submission" date="2023-09" db="EMBL/GenBank/DDBJ databases">
        <title>Microbacterium fusihabitans sp. nov., Microbacterium phycihabitans sp. nov., and Microbacterium cervinum sp. nov., isolated from dried seaweeds of beach.</title>
        <authorList>
            <person name="Lee S.D."/>
        </authorList>
    </citation>
    <scope>NUCLEOTIDE SEQUENCE [LARGE SCALE GENOMIC DNA]</scope>
    <source>
        <strain evidence="3 4">KSW2-21</strain>
    </source>
</reference>
<feature type="transmembrane region" description="Helical" evidence="2">
    <location>
        <begin position="162"/>
        <end position="185"/>
    </location>
</feature>
<feature type="transmembrane region" description="Helical" evidence="2">
    <location>
        <begin position="83"/>
        <end position="104"/>
    </location>
</feature>
<keyword evidence="2" id="KW-0812">Transmembrane</keyword>
<feature type="compositionally biased region" description="Basic and acidic residues" evidence="1">
    <location>
        <begin position="30"/>
        <end position="41"/>
    </location>
</feature>
<evidence type="ECO:0000256" key="1">
    <source>
        <dbReference type="SAM" id="MobiDB-lite"/>
    </source>
</evidence>
<feature type="compositionally biased region" description="Low complexity" evidence="1">
    <location>
        <begin position="59"/>
        <end position="68"/>
    </location>
</feature>
<proteinExistence type="predicted"/>
<evidence type="ECO:0000256" key="2">
    <source>
        <dbReference type="SAM" id="Phobius"/>
    </source>
</evidence>
<organism evidence="3 4">
    <name type="scientific">Microbacterium algihabitans</name>
    <dbReference type="NCBI Taxonomy" id="3075992"/>
    <lineage>
        <taxon>Bacteria</taxon>
        <taxon>Bacillati</taxon>
        <taxon>Actinomycetota</taxon>
        <taxon>Actinomycetes</taxon>
        <taxon>Micrococcales</taxon>
        <taxon>Microbacteriaceae</taxon>
        <taxon>Microbacterium</taxon>
    </lineage>
</organism>
<sequence>MSDDSSRGDARPAEVGSRPRPQFGEYATPEEQRARIQRPEVTEALDAGVAPQPAPTPEPARAAQPAAAGFPVPTTRGARVDRIVTFGLLFYGLFSVVTTIIQLLNFPEYAETGARMLGVEATFTNLSAGYVWGAAAAAVYGIGWLATAVLTWRRMKRGRLAFWIPLVGFVVTALIAGICVTIALVGDPQFMSAIVNTVPS</sequence>
<evidence type="ECO:0000313" key="3">
    <source>
        <dbReference type="EMBL" id="MDU0326975.1"/>
    </source>
</evidence>
<keyword evidence="4" id="KW-1185">Reference proteome</keyword>
<keyword evidence="2" id="KW-1133">Transmembrane helix</keyword>
<dbReference type="Pfam" id="PF19779">
    <property type="entry name" value="DUF6264"/>
    <property type="match status" value="1"/>
</dbReference>
<dbReference type="RefSeq" id="WP_154096343.1">
    <property type="nucleotide sequence ID" value="NZ_JAWDIU010000002.1"/>
</dbReference>
<feature type="region of interest" description="Disordered" evidence="1">
    <location>
        <begin position="1"/>
        <end position="68"/>
    </location>
</feature>
<feature type="compositionally biased region" description="Basic and acidic residues" evidence="1">
    <location>
        <begin position="1"/>
        <end position="12"/>
    </location>
</feature>
<comment type="caution">
    <text evidence="3">The sequence shown here is derived from an EMBL/GenBank/DDBJ whole genome shotgun (WGS) entry which is preliminary data.</text>
</comment>
<dbReference type="InterPro" id="IPR046231">
    <property type="entry name" value="DUF6264"/>
</dbReference>
<dbReference type="EMBL" id="JAWDIU010000002">
    <property type="protein sequence ID" value="MDU0326975.1"/>
    <property type="molecule type" value="Genomic_DNA"/>
</dbReference>
<name>A0ABU3RWK3_9MICO</name>
<keyword evidence="2" id="KW-0472">Membrane</keyword>
<accession>A0ABU3RWK3</accession>
<protein>
    <submittedName>
        <fullName evidence="3">DUF6264 family protein</fullName>
    </submittedName>
</protein>
<gene>
    <name evidence="3" type="ORF">RWH43_09425</name>
</gene>
<feature type="transmembrane region" description="Helical" evidence="2">
    <location>
        <begin position="130"/>
        <end position="150"/>
    </location>
</feature>